<dbReference type="Proteomes" id="UP000315750">
    <property type="component" value="Chromosome"/>
</dbReference>
<reference evidence="3 4" key="1">
    <citation type="submission" date="2019-02" db="EMBL/GenBank/DDBJ databases">
        <title>Deep-cultivation of Planctomycetes and their phenomic and genomic characterization uncovers novel biology.</title>
        <authorList>
            <person name="Wiegand S."/>
            <person name="Jogler M."/>
            <person name="Boedeker C."/>
            <person name="Pinto D."/>
            <person name="Vollmers J."/>
            <person name="Rivas-Marin E."/>
            <person name="Kohn T."/>
            <person name="Peeters S.H."/>
            <person name="Heuer A."/>
            <person name="Rast P."/>
            <person name="Oberbeckmann S."/>
            <person name="Bunk B."/>
            <person name="Jeske O."/>
            <person name="Meyerdierks A."/>
            <person name="Storesund J.E."/>
            <person name="Kallscheuer N."/>
            <person name="Luecker S."/>
            <person name="Lage O.M."/>
            <person name="Pohl T."/>
            <person name="Merkel B.J."/>
            <person name="Hornburger P."/>
            <person name="Mueller R.-W."/>
            <person name="Bruemmer F."/>
            <person name="Labrenz M."/>
            <person name="Spormann A.M."/>
            <person name="Op den Camp H."/>
            <person name="Overmann J."/>
            <person name="Amann R."/>
            <person name="Jetten M.S.M."/>
            <person name="Mascher T."/>
            <person name="Medema M.H."/>
            <person name="Devos D.P."/>
            <person name="Kaster A.-K."/>
            <person name="Ovreas L."/>
            <person name="Rohde M."/>
            <person name="Galperin M.Y."/>
            <person name="Jogler C."/>
        </authorList>
    </citation>
    <scope>NUCLEOTIDE SEQUENCE [LARGE SCALE GENOMIC DNA]</scope>
    <source>
        <strain evidence="3 4">Pan181</strain>
    </source>
</reference>
<dbReference type="EMBL" id="CP036278">
    <property type="protein sequence ID" value="QDU57560.1"/>
    <property type="molecule type" value="Genomic_DNA"/>
</dbReference>
<sequence length="212" mass="22006" precursor="true">MSLRLPISCVCILSSLSLSAGCWSGKTQIGPPSLSASGAASQAMELYDSDGSGSLEAAELDKASGIKAAMTQLDKDGDGAVSKSEISSRVSEWTSSKLGLSSLRCRVSQNGRPLSDATVTFEPEPIFDGAIKAGSAVTDANGIANPSLPEADLPNPLFGGLRVGFYKVKISKVVNGKETIPAKYNTETTLGQEIGPNAEGLGKDFLDYKLTN</sequence>
<evidence type="ECO:0000313" key="4">
    <source>
        <dbReference type="Proteomes" id="UP000315750"/>
    </source>
</evidence>
<name>A0A518AS58_9BACT</name>
<feature type="signal peptide" evidence="1">
    <location>
        <begin position="1"/>
        <end position="20"/>
    </location>
</feature>
<dbReference type="Pfam" id="PF13202">
    <property type="entry name" value="EF-hand_5"/>
    <property type="match status" value="1"/>
</dbReference>
<feature type="chain" id="PRO_5022175154" evidence="1">
    <location>
        <begin position="21"/>
        <end position="212"/>
    </location>
</feature>
<proteinExistence type="predicted"/>
<gene>
    <name evidence="3" type="ORF">Pan181_37780</name>
</gene>
<dbReference type="OrthoDB" id="273510at2"/>
<protein>
    <submittedName>
        <fullName evidence="3">EF hand</fullName>
    </submittedName>
</protein>
<dbReference type="InterPro" id="IPR011992">
    <property type="entry name" value="EF-hand-dom_pair"/>
</dbReference>
<organism evidence="3 4">
    <name type="scientific">Aeoliella mucimassa</name>
    <dbReference type="NCBI Taxonomy" id="2527972"/>
    <lineage>
        <taxon>Bacteria</taxon>
        <taxon>Pseudomonadati</taxon>
        <taxon>Planctomycetota</taxon>
        <taxon>Planctomycetia</taxon>
        <taxon>Pirellulales</taxon>
        <taxon>Lacipirellulaceae</taxon>
        <taxon>Aeoliella</taxon>
    </lineage>
</organism>
<dbReference type="PROSITE" id="PS51257">
    <property type="entry name" value="PROKAR_LIPOPROTEIN"/>
    <property type="match status" value="1"/>
</dbReference>
<dbReference type="InterPro" id="IPR018247">
    <property type="entry name" value="EF_Hand_1_Ca_BS"/>
</dbReference>
<dbReference type="Gene3D" id="1.10.238.10">
    <property type="entry name" value="EF-hand"/>
    <property type="match status" value="1"/>
</dbReference>
<dbReference type="InterPro" id="IPR002048">
    <property type="entry name" value="EF_hand_dom"/>
</dbReference>
<dbReference type="PROSITE" id="PS00018">
    <property type="entry name" value="EF_HAND_1"/>
    <property type="match status" value="1"/>
</dbReference>
<keyword evidence="1" id="KW-0732">Signal</keyword>
<dbReference type="AlphaFoldDB" id="A0A518AS58"/>
<keyword evidence="4" id="KW-1185">Reference proteome</keyword>
<accession>A0A518AS58</accession>
<dbReference type="GO" id="GO:0005509">
    <property type="term" value="F:calcium ion binding"/>
    <property type="evidence" value="ECO:0007669"/>
    <property type="project" value="InterPro"/>
</dbReference>
<evidence type="ECO:0000259" key="2">
    <source>
        <dbReference type="PROSITE" id="PS50222"/>
    </source>
</evidence>
<dbReference type="SUPFAM" id="SSF47473">
    <property type="entry name" value="EF-hand"/>
    <property type="match status" value="1"/>
</dbReference>
<dbReference type="PROSITE" id="PS50222">
    <property type="entry name" value="EF_HAND_2"/>
    <property type="match status" value="1"/>
</dbReference>
<dbReference type="KEGG" id="amuc:Pan181_37780"/>
<feature type="domain" description="EF-hand" evidence="2">
    <location>
        <begin position="61"/>
        <end position="96"/>
    </location>
</feature>
<evidence type="ECO:0000313" key="3">
    <source>
        <dbReference type="EMBL" id="QDU57560.1"/>
    </source>
</evidence>
<evidence type="ECO:0000256" key="1">
    <source>
        <dbReference type="SAM" id="SignalP"/>
    </source>
</evidence>